<dbReference type="GO" id="GO:0005506">
    <property type="term" value="F:iron ion binding"/>
    <property type="evidence" value="ECO:0007669"/>
    <property type="project" value="UniProtKB-ARBA"/>
</dbReference>
<gene>
    <name evidence="1" type="ORF">EDD29_5991</name>
</gene>
<evidence type="ECO:0000313" key="2">
    <source>
        <dbReference type="Proteomes" id="UP000272400"/>
    </source>
</evidence>
<dbReference type="GO" id="GO:0016706">
    <property type="term" value="F:2-oxoglutarate-dependent dioxygenase activity"/>
    <property type="evidence" value="ECO:0007669"/>
    <property type="project" value="UniProtKB-ARBA"/>
</dbReference>
<proteinExistence type="predicted"/>
<accession>A0A3N1D470</accession>
<dbReference type="EMBL" id="RJKE01000001">
    <property type="protein sequence ID" value="ROO88327.1"/>
    <property type="molecule type" value="Genomic_DNA"/>
</dbReference>
<dbReference type="InterPro" id="IPR008775">
    <property type="entry name" value="Phytyl_CoA_dOase-like"/>
</dbReference>
<sequence>MEPVVFSAADLTGNLDAVEARYRTDGFVVLRGLYSEETLRTLEDDCVRAQADVVAGRLPPRYGSTAFLDDESKAGAFANYVEYVNELSPAVLEAVTAPALVAVLHRLLGEGCWLNDAHRFGVVYQDARPGRESGYSRIGWHADWQAAPNLAIWPATAFTIHVDETSPANGFLRVVPGSHLWQTPAPSNVPLPESSVPAAGHTSAPAPFPMPLGFEKVPGEIAVYCDRGDLLLHDAYLWHSAARASVDGTTRRHVRGGYNTGDKAADGSREVFVKNAAR</sequence>
<comment type="caution">
    <text evidence="1">The sequence shown here is derived from an EMBL/GenBank/DDBJ whole genome shotgun (WGS) entry which is preliminary data.</text>
</comment>
<dbReference type="RefSeq" id="WP_123667582.1">
    <property type="nucleotide sequence ID" value="NZ_RJKE01000001.1"/>
</dbReference>
<dbReference type="OrthoDB" id="2573519at2"/>
<dbReference type="Gene3D" id="2.60.120.620">
    <property type="entry name" value="q2cbj1_9rhob like domain"/>
    <property type="match status" value="1"/>
</dbReference>
<dbReference type="PANTHER" id="PTHR20883:SF46">
    <property type="entry name" value="PHYTANOYL-COA HYDROXYLASE"/>
    <property type="match status" value="1"/>
</dbReference>
<dbReference type="SUPFAM" id="SSF51197">
    <property type="entry name" value="Clavaminate synthase-like"/>
    <property type="match status" value="1"/>
</dbReference>
<name>A0A3N1D470_9ACTN</name>
<organism evidence="1 2">
    <name type="scientific">Actinocorallia herbida</name>
    <dbReference type="NCBI Taxonomy" id="58109"/>
    <lineage>
        <taxon>Bacteria</taxon>
        <taxon>Bacillati</taxon>
        <taxon>Actinomycetota</taxon>
        <taxon>Actinomycetes</taxon>
        <taxon>Streptosporangiales</taxon>
        <taxon>Thermomonosporaceae</taxon>
        <taxon>Actinocorallia</taxon>
    </lineage>
</organism>
<dbReference type="AlphaFoldDB" id="A0A3N1D470"/>
<keyword evidence="1" id="KW-0560">Oxidoreductase</keyword>
<evidence type="ECO:0000313" key="1">
    <source>
        <dbReference type="EMBL" id="ROO88327.1"/>
    </source>
</evidence>
<dbReference type="PANTHER" id="PTHR20883">
    <property type="entry name" value="PHYTANOYL-COA DIOXYGENASE DOMAIN CONTAINING 1"/>
    <property type="match status" value="1"/>
</dbReference>
<dbReference type="Pfam" id="PF05721">
    <property type="entry name" value="PhyH"/>
    <property type="match status" value="1"/>
</dbReference>
<keyword evidence="1" id="KW-0223">Dioxygenase</keyword>
<reference evidence="1 2" key="1">
    <citation type="submission" date="2018-11" db="EMBL/GenBank/DDBJ databases">
        <title>Sequencing the genomes of 1000 actinobacteria strains.</title>
        <authorList>
            <person name="Klenk H.-P."/>
        </authorList>
    </citation>
    <scope>NUCLEOTIDE SEQUENCE [LARGE SCALE GENOMIC DNA]</scope>
    <source>
        <strain evidence="1 2">DSM 44254</strain>
    </source>
</reference>
<dbReference type="Proteomes" id="UP000272400">
    <property type="component" value="Unassembled WGS sequence"/>
</dbReference>
<keyword evidence="2" id="KW-1185">Reference proteome</keyword>
<protein>
    <submittedName>
        <fullName evidence="1">Phytanoyl-CoA dioxygenase PhyH</fullName>
    </submittedName>
</protein>